<gene>
    <name evidence="2" type="primary">parB_2</name>
    <name evidence="2" type="ORF">AQS8620_01451</name>
</gene>
<organism evidence="2 3">
    <name type="scientific">Aquimixticola soesokkakensis</name>
    <dbReference type="NCBI Taxonomy" id="1519096"/>
    <lineage>
        <taxon>Bacteria</taxon>
        <taxon>Pseudomonadati</taxon>
        <taxon>Pseudomonadota</taxon>
        <taxon>Alphaproteobacteria</taxon>
        <taxon>Rhodobacterales</taxon>
        <taxon>Paracoccaceae</taxon>
        <taxon>Aquimixticola</taxon>
    </lineage>
</organism>
<dbReference type="InterPro" id="IPR050336">
    <property type="entry name" value="Chromosome_partition/occlusion"/>
</dbReference>
<dbReference type="GO" id="GO:0005694">
    <property type="term" value="C:chromosome"/>
    <property type="evidence" value="ECO:0007669"/>
    <property type="project" value="TreeGrafter"/>
</dbReference>
<dbReference type="PANTHER" id="PTHR33375">
    <property type="entry name" value="CHROMOSOME-PARTITIONING PROTEIN PARB-RELATED"/>
    <property type="match status" value="1"/>
</dbReference>
<dbReference type="SUPFAM" id="SSF110849">
    <property type="entry name" value="ParB/Sulfiredoxin"/>
    <property type="match status" value="1"/>
</dbReference>
<dbReference type="PANTHER" id="PTHR33375:SF1">
    <property type="entry name" value="CHROMOSOME-PARTITIONING PROTEIN PARB-RELATED"/>
    <property type="match status" value="1"/>
</dbReference>
<protein>
    <submittedName>
        <fullName evidence="2">Putative chromosome-partitioning protein ParB</fullName>
    </submittedName>
</protein>
<dbReference type="Gene3D" id="3.90.1530.30">
    <property type="match status" value="1"/>
</dbReference>
<sequence length="277" mass="30228">MTPEHLLDLSIDLIDVPRDRARDFDADNAQALAAVIAAQGLFHPIRVRAIGERYVLIAGLHRLRAFGINGQATIPAIVSAADSDDAARLEEVMENLGRGELIALDRCHHLFELKQVWERMYPQAAHGKASPKGQTLPLSEDAPEIFGFARATAEKIGLSSRSIKLAVKIWSDLSAASRGRLIGTGLARKQTELKALSELKPAKQEKVLDMILDPETDVGNVAGALQAMEEGIVMTSVERQFSMVSKGLKAMPDDVFARLMIEHEARVIAALKRAGRL</sequence>
<dbReference type="SMART" id="SM00470">
    <property type="entry name" value="ParB"/>
    <property type="match status" value="1"/>
</dbReference>
<dbReference type="GO" id="GO:0007059">
    <property type="term" value="P:chromosome segregation"/>
    <property type="evidence" value="ECO:0007669"/>
    <property type="project" value="TreeGrafter"/>
</dbReference>
<dbReference type="Proteomes" id="UP000193862">
    <property type="component" value="Unassembled WGS sequence"/>
</dbReference>
<dbReference type="OrthoDB" id="8449249at2"/>
<evidence type="ECO:0000259" key="1">
    <source>
        <dbReference type="SMART" id="SM00470"/>
    </source>
</evidence>
<dbReference type="InterPro" id="IPR036086">
    <property type="entry name" value="ParB/Sulfiredoxin_sf"/>
</dbReference>
<evidence type="ECO:0000313" key="2">
    <source>
        <dbReference type="EMBL" id="SLN38446.1"/>
    </source>
</evidence>
<feature type="domain" description="ParB-like N-terminal" evidence="1">
    <location>
        <begin position="7"/>
        <end position="96"/>
    </location>
</feature>
<keyword evidence="3" id="KW-1185">Reference proteome</keyword>
<dbReference type="RefSeq" id="WP_085836148.1">
    <property type="nucleotide sequence ID" value="NZ_FWFS01000004.1"/>
</dbReference>
<name>A0A1Y5SFK4_9RHOB</name>
<dbReference type="AlphaFoldDB" id="A0A1Y5SFK4"/>
<dbReference type="InterPro" id="IPR003115">
    <property type="entry name" value="ParB_N"/>
</dbReference>
<accession>A0A1Y5SFK4</accession>
<reference evidence="2 3" key="1">
    <citation type="submission" date="2017-03" db="EMBL/GenBank/DDBJ databases">
        <authorList>
            <person name="Afonso C.L."/>
            <person name="Miller P.J."/>
            <person name="Scott M.A."/>
            <person name="Spackman E."/>
            <person name="Goraichik I."/>
            <person name="Dimitrov K.M."/>
            <person name="Suarez D.L."/>
            <person name="Swayne D.E."/>
        </authorList>
    </citation>
    <scope>NUCLEOTIDE SEQUENCE [LARGE SCALE GENOMIC DNA]</scope>
    <source>
        <strain evidence="2 3">CECT 8620</strain>
    </source>
</reference>
<dbReference type="EMBL" id="FWFS01000004">
    <property type="protein sequence ID" value="SLN38446.1"/>
    <property type="molecule type" value="Genomic_DNA"/>
</dbReference>
<evidence type="ECO:0000313" key="3">
    <source>
        <dbReference type="Proteomes" id="UP000193862"/>
    </source>
</evidence>
<dbReference type="Pfam" id="PF02195">
    <property type="entry name" value="ParB_N"/>
    <property type="match status" value="1"/>
</dbReference>
<proteinExistence type="predicted"/>